<name>A0AAW8TL35_9ENTE</name>
<dbReference type="RefSeq" id="WP_311897289.1">
    <property type="nucleotide sequence ID" value="NZ_CP184653.1"/>
</dbReference>
<dbReference type="EMBL" id="JARQBI010000004">
    <property type="protein sequence ID" value="MDT2796143.1"/>
    <property type="molecule type" value="Genomic_DNA"/>
</dbReference>
<proteinExistence type="predicted"/>
<dbReference type="InterPro" id="IPR013688">
    <property type="entry name" value="GBS_Bsp-like"/>
</dbReference>
<gene>
    <name evidence="1" type="ORF">P7H47_02495</name>
</gene>
<dbReference type="Gene3D" id="2.60.40.3760">
    <property type="match status" value="2"/>
</dbReference>
<evidence type="ECO:0000313" key="2">
    <source>
        <dbReference type="Proteomes" id="UP001255696"/>
    </source>
</evidence>
<dbReference type="Pfam" id="PF08481">
    <property type="entry name" value="GBS_Bsp-like"/>
    <property type="match status" value="2"/>
</dbReference>
<reference evidence="1" key="1">
    <citation type="submission" date="2023-03" db="EMBL/GenBank/DDBJ databases">
        <authorList>
            <person name="Shen W."/>
            <person name="Cai J."/>
        </authorList>
    </citation>
    <scope>NUCLEOTIDE SEQUENCE</scope>
    <source>
        <strain evidence="1">B245-2</strain>
    </source>
</reference>
<evidence type="ECO:0000313" key="1">
    <source>
        <dbReference type="EMBL" id="MDT2796143.1"/>
    </source>
</evidence>
<dbReference type="AlphaFoldDB" id="A0AAW8TL35"/>
<dbReference type="Proteomes" id="UP001255696">
    <property type="component" value="Unassembled WGS sequence"/>
</dbReference>
<accession>A0AAW8TL35</accession>
<protein>
    <submittedName>
        <fullName evidence="1">GBS Bsp-like repeat-containing protein</fullName>
    </submittedName>
</protein>
<organism evidence="1 2">
    <name type="scientific">Enterococcus cecorum</name>
    <dbReference type="NCBI Taxonomy" id="44008"/>
    <lineage>
        <taxon>Bacteria</taxon>
        <taxon>Bacillati</taxon>
        <taxon>Bacillota</taxon>
        <taxon>Bacilli</taxon>
        <taxon>Lactobacillales</taxon>
        <taxon>Enterococcaceae</taxon>
        <taxon>Enterococcus</taxon>
    </lineage>
</organism>
<comment type="caution">
    <text evidence="1">The sequence shown here is derived from an EMBL/GenBank/DDBJ whole genome shotgun (WGS) entry which is preliminary data.</text>
</comment>
<sequence length="302" mass="33812">MSLGVCVITLSMLTGIYPASTVNLNNNSVHAEEVQLSIGIVENVNQLDGTFNIIVSPENASDVKSVRVPIWSEKSRKIVWYDAEKQNDGRWVAHFNFKNHDYLRGSYHFHAYIYTVDGKSSSYDLGKVQLEEFQSNVSAKVQNIDTVNGTYDIVIQANSGAGIHHITVPIWSKADKSDLKNYEAVNENGQWVVHFNKQNHQNHIGIYHYVVEVYFNDHTGKRISMENVEIKGESLTLEGNIVNINSVNGSYDVVINASAPSGVKSVRVPIWTNANDINGIRRRNKKMVHGPSTRTSKTIVII</sequence>